<dbReference type="InterPro" id="IPR024753">
    <property type="entry name" value="AriR"/>
</dbReference>
<name>A0A3N4P2L1_9GAMM</name>
<dbReference type="GO" id="GO:0071468">
    <property type="term" value="P:cellular response to acidic pH"/>
    <property type="evidence" value="ECO:0007669"/>
    <property type="project" value="InterPro"/>
</dbReference>
<protein>
    <submittedName>
        <fullName evidence="1">Two-component-system connector protein YcgZ</fullName>
    </submittedName>
</protein>
<dbReference type="Gene3D" id="1.20.5.5260">
    <property type="match status" value="1"/>
</dbReference>
<dbReference type="Proteomes" id="UP000281332">
    <property type="component" value="Unassembled WGS sequence"/>
</dbReference>
<accession>A0A3N4P2L1</accession>
<proteinExistence type="predicted"/>
<keyword evidence="2" id="KW-1185">Reference proteome</keyword>
<dbReference type="EMBL" id="RMVG01000013">
    <property type="protein sequence ID" value="RPD98069.1"/>
    <property type="molecule type" value="Genomic_DNA"/>
</dbReference>
<reference evidence="1 2" key="1">
    <citation type="submission" date="2018-11" db="EMBL/GenBank/DDBJ databases">
        <title>Whole genome sequencing of Pantoea sp. RIT388.</title>
        <authorList>
            <person name="Gan H.M."/>
            <person name="Hudson A.O."/>
        </authorList>
    </citation>
    <scope>NUCLEOTIDE SEQUENCE [LARGE SCALE GENOMIC DNA]</scope>
    <source>
        <strain evidence="1 2">RIT388</strain>
    </source>
</reference>
<gene>
    <name evidence="1" type="ORF">BBB56_16005</name>
</gene>
<evidence type="ECO:0000313" key="2">
    <source>
        <dbReference type="Proteomes" id="UP000281332"/>
    </source>
</evidence>
<dbReference type="RefSeq" id="WP_123801918.1">
    <property type="nucleotide sequence ID" value="NZ_RMVG01000013.1"/>
</dbReference>
<dbReference type="NCBIfam" id="NF040640">
    <property type="entry name" value="YcgZ_fam"/>
    <property type="match status" value="1"/>
</dbReference>
<comment type="caution">
    <text evidence="1">The sequence shown here is derived from an EMBL/GenBank/DDBJ whole genome shotgun (WGS) entry which is preliminary data.</text>
</comment>
<dbReference type="Pfam" id="PF10798">
    <property type="entry name" value="YmgB"/>
    <property type="match status" value="1"/>
</dbReference>
<organism evidence="1 2">
    <name type="scientific">Candidatus Pantoea deserta</name>
    <dbReference type="NCBI Taxonomy" id="1869313"/>
    <lineage>
        <taxon>Bacteria</taxon>
        <taxon>Pseudomonadati</taxon>
        <taxon>Pseudomonadota</taxon>
        <taxon>Gammaproteobacteria</taxon>
        <taxon>Enterobacterales</taxon>
        <taxon>Erwiniaceae</taxon>
        <taxon>Pantoea</taxon>
    </lineage>
</organism>
<dbReference type="OrthoDB" id="6420902at2"/>
<sequence>MRQTDTTSTTASDIAHYFSQATLPTEQETLGQIVVEILRAGNPLSRKTLCAKLLARLEMATCPEEQQHYQKLIGLLFGR</sequence>
<evidence type="ECO:0000313" key="1">
    <source>
        <dbReference type="EMBL" id="RPD98069.1"/>
    </source>
</evidence>
<dbReference type="AlphaFoldDB" id="A0A3N4P2L1"/>